<sequence length="228" mass="26497">MEKTTTLPNGIDTPTSEGKPCNRSKKQIESLLYSLKKNIKNNYELTNRVYYFFPTDDILDQTLYNLCKFIPRGMDILDTDKPIKGTYDPDLFSEFIDSDTDTWDNKNLLGDDIKIIEPIPKKNEFPTSTTNLRTNKMINQSCVEWKGFVNEANGYAAVKILNPFVSQEYSTYTNRLVYFLFQKTNCLCIEDFLRIHKFVGKVTPLYMKCKNKLCVKLSHIDVTNDLYL</sequence>
<evidence type="ECO:0000313" key="3">
    <source>
        <dbReference type="Proteomes" id="UP000195521"/>
    </source>
</evidence>
<evidence type="ECO:0000313" key="2">
    <source>
        <dbReference type="EMBL" id="GAW80004.1"/>
    </source>
</evidence>
<dbReference type="OMA" id="IPLYMKC"/>
<accession>A0A1Y1JIS4</accession>
<gene>
    <name evidence="2" type="ORF">PGO_061490</name>
</gene>
<dbReference type="Proteomes" id="UP000195521">
    <property type="component" value="Unassembled WGS sequence"/>
</dbReference>
<feature type="region of interest" description="Disordered" evidence="1">
    <location>
        <begin position="1"/>
        <end position="22"/>
    </location>
</feature>
<feature type="compositionally biased region" description="Polar residues" evidence="1">
    <location>
        <begin position="1"/>
        <end position="16"/>
    </location>
</feature>
<protein>
    <submittedName>
        <fullName evidence="2">Uncharacterized protein</fullName>
    </submittedName>
</protein>
<reference evidence="3" key="1">
    <citation type="submission" date="2017-04" db="EMBL/GenBank/DDBJ databases">
        <title>Plasmodium gonderi genome.</title>
        <authorList>
            <person name="Arisue N."/>
            <person name="Honma H."/>
            <person name="Kawai S."/>
            <person name="Tougan T."/>
            <person name="Tanabe K."/>
            <person name="Horii T."/>
        </authorList>
    </citation>
    <scope>NUCLEOTIDE SEQUENCE [LARGE SCALE GENOMIC DNA]</scope>
    <source>
        <strain evidence="3">ATCC 30045</strain>
    </source>
</reference>
<proteinExistence type="predicted"/>
<dbReference type="GeneID" id="39746716"/>
<dbReference type="RefSeq" id="XP_028542593.1">
    <property type="nucleotide sequence ID" value="XM_028686792.1"/>
</dbReference>
<name>A0A1Y1JIS4_PLAGO</name>
<organism evidence="2 3">
    <name type="scientific">Plasmodium gonderi</name>
    <dbReference type="NCBI Taxonomy" id="77519"/>
    <lineage>
        <taxon>Eukaryota</taxon>
        <taxon>Sar</taxon>
        <taxon>Alveolata</taxon>
        <taxon>Apicomplexa</taxon>
        <taxon>Aconoidasida</taxon>
        <taxon>Haemosporida</taxon>
        <taxon>Plasmodiidae</taxon>
        <taxon>Plasmodium</taxon>
        <taxon>Plasmodium (Plasmodium)</taxon>
    </lineage>
</organism>
<dbReference type="EMBL" id="BDQF01000007">
    <property type="protein sequence ID" value="GAW80004.1"/>
    <property type="molecule type" value="Genomic_DNA"/>
</dbReference>
<dbReference type="AlphaFoldDB" id="A0A1Y1JIS4"/>
<keyword evidence="3" id="KW-1185">Reference proteome</keyword>
<comment type="caution">
    <text evidence="2">The sequence shown here is derived from an EMBL/GenBank/DDBJ whole genome shotgun (WGS) entry which is preliminary data.</text>
</comment>
<evidence type="ECO:0000256" key="1">
    <source>
        <dbReference type="SAM" id="MobiDB-lite"/>
    </source>
</evidence>
<dbReference type="OrthoDB" id="328505at2759"/>